<dbReference type="RefSeq" id="WP_002691115.1">
    <property type="nucleotide sequence ID" value="NZ_JH600070.1"/>
</dbReference>
<dbReference type="PANTHER" id="PTHR34825:SF2">
    <property type="entry name" value="AAA-ATPASE-LIKE DOMAIN-CONTAINING PROTEIN"/>
    <property type="match status" value="1"/>
</dbReference>
<dbReference type="SUPFAM" id="SSF52540">
    <property type="entry name" value="P-loop containing nucleoside triphosphate hydrolases"/>
    <property type="match status" value="1"/>
</dbReference>
<gene>
    <name evidence="2" type="ORF">BegalDRAFT_2877</name>
</gene>
<feature type="domain" description="AAA-ATPase-like" evidence="1">
    <location>
        <begin position="4"/>
        <end position="223"/>
    </location>
</feature>
<dbReference type="STRING" id="395493.BegalDRAFT_2877"/>
<dbReference type="eggNOG" id="COG1429">
    <property type="taxonomic scope" value="Bacteria"/>
</dbReference>
<dbReference type="Proteomes" id="UP000005744">
    <property type="component" value="Unassembled WGS sequence"/>
</dbReference>
<dbReference type="HOGENOM" id="CLU_033403_2_0_6"/>
<sequence length="597" mass="68823">MKFPYGISDFKLLISEGYYYCDRTDRIPLIEEAGKQLIFLRPRRFGKSLLLNMLANYYDIAKTEQFTQLFGHLKIGENPTVKHNQYVVMTWDFSAVLPMGNTIELKQALYNYLNVQMLATYHTYQAYFSEPLLVQEDALMTWHHLLSLIRQTPYKLYLFIDEYDNFANEVMATKINENQRYAELVYGEGLLKSVFKNIKIAATGNGLERVFITGVSPIVLADMSSGYNVVTSIYRLPEFNDLCGFHAEEIQTVLSKIAEKCAFSAKQQQTAFEVMKQFYNGYSFSLKTDSLVYNPTLALYFLRHLAQYCEYPDELLDHNLAMDRNRLNYIAQLPHGSAVIENALDEANTFSVPKIHDRFGLEDMLNHVQGENELASLLYYLGVLTLDGTTPFRDTKLRIPNLVIKSLYVEKLRQLLLPTVQDQDYRKILQPFIATGNLQELCDFIASRFQVFSNRDYRWSGEMALKTAFLMFLFDDRLYIMDSEPELNRGYADLVMIVRPDARQYQILDHLLEFKFLSLKTLGLDATQINALSETELHALPAVQTAFTQATQQLNSYRPPLLAHYGDALRLKMTAVVALGFERIVWQGIEVNETLIS</sequence>
<evidence type="ECO:0000259" key="1">
    <source>
        <dbReference type="Pfam" id="PF09820"/>
    </source>
</evidence>
<keyword evidence="3" id="KW-1185">Reference proteome</keyword>
<evidence type="ECO:0000313" key="3">
    <source>
        <dbReference type="Proteomes" id="UP000005744"/>
    </source>
</evidence>
<organism evidence="2 3">
    <name type="scientific">Beggiatoa alba B18LD</name>
    <dbReference type="NCBI Taxonomy" id="395493"/>
    <lineage>
        <taxon>Bacteria</taxon>
        <taxon>Pseudomonadati</taxon>
        <taxon>Pseudomonadota</taxon>
        <taxon>Gammaproteobacteria</taxon>
        <taxon>Thiotrichales</taxon>
        <taxon>Thiotrichaceae</taxon>
        <taxon>Beggiatoa</taxon>
    </lineage>
</organism>
<dbReference type="PANTHER" id="PTHR34825">
    <property type="entry name" value="CONSERVED PROTEIN, WITH A WEAK D-GALACTARATE DEHYDRATASE/ALTRONATE HYDROLASE DOMAIN"/>
    <property type="match status" value="1"/>
</dbReference>
<evidence type="ECO:0000313" key="2">
    <source>
        <dbReference type="EMBL" id="EIJ43709.1"/>
    </source>
</evidence>
<dbReference type="InterPro" id="IPR027417">
    <property type="entry name" value="P-loop_NTPase"/>
</dbReference>
<dbReference type="AlphaFoldDB" id="I3CJB6"/>
<proteinExistence type="predicted"/>
<protein>
    <recommendedName>
        <fullName evidence="1">AAA-ATPase-like domain-containing protein</fullName>
    </recommendedName>
</protein>
<name>I3CJB6_9GAMM</name>
<accession>I3CJB6</accession>
<dbReference type="Pfam" id="PF09820">
    <property type="entry name" value="AAA-ATPase_like"/>
    <property type="match status" value="1"/>
</dbReference>
<dbReference type="EMBL" id="JH600070">
    <property type="protein sequence ID" value="EIJ43709.1"/>
    <property type="molecule type" value="Genomic_DNA"/>
</dbReference>
<reference evidence="2 3" key="1">
    <citation type="submission" date="2011-11" db="EMBL/GenBank/DDBJ databases">
        <title>Improved High-Quality Draft sequence of Beggiatoa alba B18lD.</title>
        <authorList>
            <consortium name="US DOE Joint Genome Institute"/>
            <person name="Lucas S."/>
            <person name="Han J."/>
            <person name="Lapidus A."/>
            <person name="Cheng J.-F."/>
            <person name="Goodwin L."/>
            <person name="Pitluck S."/>
            <person name="Peters L."/>
            <person name="Mikhailova N."/>
            <person name="Held B."/>
            <person name="Detter J.C."/>
            <person name="Han C."/>
            <person name="Tapia R."/>
            <person name="Land M."/>
            <person name="Hauser L."/>
            <person name="Kyrpides N."/>
            <person name="Ivanova N."/>
            <person name="Pagani I."/>
            <person name="Samuel K."/>
            <person name="Teske A."/>
            <person name="Mueller J."/>
            <person name="Woyke T."/>
        </authorList>
    </citation>
    <scope>NUCLEOTIDE SEQUENCE [LARGE SCALE GENOMIC DNA]</scope>
    <source>
        <strain evidence="2 3">B18LD</strain>
    </source>
</reference>
<dbReference type="OrthoDB" id="5619744at2"/>
<dbReference type="InterPro" id="IPR018631">
    <property type="entry name" value="AAA-ATPase-like_dom"/>
</dbReference>